<evidence type="ECO:0000313" key="4">
    <source>
        <dbReference type="Proteomes" id="UP000187404"/>
    </source>
</evidence>
<evidence type="ECO:0000256" key="1">
    <source>
        <dbReference type="SAM" id="SignalP"/>
    </source>
</evidence>
<dbReference type="OrthoDB" id="1778744at2"/>
<dbReference type="InterPro" id="IPR027954">
    <property type="entry name" value="Transcobalamin-like_C"/>
</dbReference>
<reference evidence="3 4" key="1">
    <citation type="journal article" date="2016" name="Appl. Environ. Microbiol.">
        <title>Function and Phylogeny of Bacterial Butyryl Coenzyme A:Acetate Transferases and Their Diversity in the Proximal Colon of Swine.</title>
        <authorList>
            <person name="Trachsel J."/>
            <person name="Bayles D.O."/>
            <person name="Looft T."/>
            <person name="Levine U.Y."/>
            <person name="Allen H.K."/>
        </authorList>
    </citation>
    <scope>NUCLEOTIDE SEQUENCE [LARGE SCALE GENOMIC DNA]</scope>
    <source>
        <strain evidence="3 4">68-3-10</strain>
    </source>
</reference>
<keyword evidence="4" id="KW-1185">Reference proteome</keyword>
<dbReference type="EMBL" id="MJIE01000001">
    <property type="protein sequence ID" value="OLR56022.1"/>
    <property type="molecule type" value="Genomic_DNA"/>
</dbReference>
<dbReference type="Pfam" id="PF14478">
    <property type="entry name" value="DUF4430"/>
    <property type="match status" value="1"/>
</dbReference>
<sequence>MKKKLSIIFICALSLGLAVCVTGCRDKSSSSAEESVVNPINLLISIDYPGRANKPDLENFKFKAEEESSVLEATELYCNISEIQLLVDTTNNEVQGINGINNGELKKNYVWKYKINGKEVSDNPQDYDLKDGDNITWYYTKK</sequence>
<feature type="domain" description="Transcobalamin-like C-terminal" evidence="2">
    <location>
        <begin position="94"/>
        <end position="141"/>
    </location>
</feature>
<evidence type="ECO:0000313" key="3">
    <source>
        <dbReference type="EMBL" id="OLR56022.1"/>
    </source>
</evidence>
<dbReference type="Gene3D" id="2.170.130.30">
    <property type="match status" value="1"/>
</dbReference>
<name>A0A1Q9JIH0_9FIRM</name>
<evidence type="ECO:0000259" key="2">
    <source>
        <dbReference type="Pfam" id="PF14478"/>
    </source>
</evidence>
<comment type="caution">
    <text evidence="3">The sequence shown here is derived from an EMBL/GenBank/DDBJ whole genome shotgun (WGS) entry which is preliminary data.</text>
</comment>
<dbReference type="RefSeq" id="WP_075713232.1">
    <property type="nucleotide sequence ID" value="NZ_MJIE01000001.1"/>
</dbReference>
<organism evidence="3 4">
    <name type="scientific">Hornefia porci</name>
    <dbReference type="NCBI Taxonomy" id="2652292"/>
    <lineage>
        <taxon>Bacteria</taxon>
        <taxon>Bacillati</taxon>
        <taxon>Bacillota</taxon>
        <taxon>Clostridia</taxon>
        <taxon>Peptostreptococcales</taxon>
        <taxon>Anaerovoracaceae</taxon>
        <taxon>Hornefia</taxon>
    </lineage>
</organism>
<keyword evidence="1" id="KW-0732">Signal</keyword>
<protein>
    <recommendedName>
        <fullName evidence="2">Transcobalamin-like C-terminal domain-containing protein</fullName>
    </recommendedName>
</protein>
<proteinExistence type="predicted"/>
<feature type="signal peptide" evidence="1">
    <location>
        <begin position="1"/>
        <end position="20"/>
    </location>
</feature>
<dbReference type="Proteomes" id="UP000187404">
    <property type="component" value="Unassembled WGS sequence"/>
</dbReference>
<gene>
    <name evidence="3" type="ORF">BHK98_08085</name>
</gene>
<dbReference type="AlphaFoldDB" id="A0A1Q9JIH0"/>
<accession>A0A1Q9JIH0</accession>
<feature type="chain" id="PRO_5039493447" description="Transcobalamin-like C-terminal domain-containing protein" evidence="1">
    <location>
        <begin position="21"/>
        <end position="142"/>
    </location>
</feature>